<dbReference type="InterPro" id="IPR029076">
    <property type="entry name" value="Imm47"/>
</dbReference>
<proteinExistence type="predicted"/>
<reference evidence="1" key="1">
    <citation type="submission" date="2016-08" db="EMBL/GenBank/DDBJ databases">
        <title>Complete Genome Seqeunce of Paenibacillus sp. BIHB 4019 from tea rhizoplane.</title>
        <authorList>
            <person name="Thakur R."/>
            <person name="Swarnkar M.K."/>
            <person name="Gulati A."/>
        </authorList>
    </citation>
    <scope>NUCLEOTIDE SEQUENCE [LARGE SCALE GENOMIC DNA]</scope>
    <source>
        <strain evidence="1">BIHB4019</strain>
    </source>
</reference>
<accession>A0A1B2DC00</accession>
<dbReference type="EMBL" id="CP016808">
    <property type="protein sequence ID" value="ANY65225.1"/>
    <property type="molecule type" value="Genomic_DNA"/>
</dbReference>
<protein>
    <submittedName>
        <fullName evidence="1">Uncharacterized protein</fullName>
    </submittedName>
</protein>
<dbReference type="Pfam" id="PF15573">
    <property type="entry name" value="Imm47"/>
    <property type="match status" value="1"/>
</dbReference>
<dbReference type="AlphaFoldDB" id="A0A1B2DC00"/>
<organism evidence="1">
    <name type="scientific">Paenibacillus sp. BIHB 4019</name>
    <dbReference type="NCBI Taxonomy" id="1870819"/>
    <lineage>
        <taxon>Bacteria</taxon>
        <taxon>Bacillati</taxon>
        <taxon>Bacillota</taxon>
        <taxon>Bacilli</taxon>
        <taxon>Bacillales</taxon>
        <taxon>Paenibacillaceae</taxon>
        <taxon>Paenibacillus</taxon>
    </lineage>
</organism>
<dbReference type="RefSeq" id="WP_099516636.1">
    <property type="nucleotide sequence ID" value="NZ_CP016808.1"/>
</dbReference>
<evidence type="ECO:0000313" key="1">
    <source>
        <dbReference type="EMBL" id="ANY65225.1"/>
    </source>
</evidence>
<sequence>MDKSKNLMNSSWFGEKSEYSNEEIKANLLKADTESKVLIFLIEMFKLGDFTQKPLLVQLMNQTNDEAVLNLCIRVYFSICTHDDLNDSNSMLFLENASADTIRTFASAATTSLSLDAIPYLLSLLEEWYDINDIAVVLRDSIDFFINYEEDLGEEATVDDIGEYYLNYTQQYEVEKYYFGQKLAFPGDLAKRIFERVMLAINNEDIFKMEFIPSVLSIWTGIKVPAEYDTVINKDNYKNFISYIEGLSTKEWEKGEKYFYGYKI</sequence>
<name>A0A1B2DC00_9BACL</name>
<gene>
    <name evidence="1" type="ORF">BBD42_01065</name>
</gene>